<protein>
    <recommendedName>
        <fullName evidence="1">non-specific serine/threonine protein kinase</fullName>
        <ecNumber evidence="1">2.7.11.1</ecNumber>
    </recommendedName>
</protein>
<keyword evidence="5" id="KW-0547">Nucleotide-binding</keyword>
<dbReference type="EC" id="2.7.11.1" evidence="1"/>
<evidence type="ECO:0000259" key="10">
    <source>
        <dbReference type="PROSITE" id="PS50011"/>
    </source>
</evidence>
<proteinExistence type="predicted"/>
<dbReference type="PANTHER" id="PTHR13954:SF6">
    <property type="entry name" value="NON-SPECIFIC SERINE_THREONINE PROTEIN KINASE"/>
    <property type="match status" value="1"/>
</dbReference>
<dbReference type="GO" id="GO:0070059">
    <property type="term" value="P:intrinsic apoptotic signaling pathway in response to endoplasmic reticulum stress"/>
    <property type="evidence" value="ECO:0007669"/>
    <property type="project" value="TreeGrafter"/>
</dbReference>
<dbReference type="OrthoDB" id="63989at2759"/>
<evidence type="ECO:0000256" key="9">
    <source>
        <dbReference type="SAM" id="SignalP"/>
    </source>
</evidence>
<dbReference type="AlphaFoldDB" id="A0A2N1JGQ1"/>
<keyword evidence="13" id="KW-1185">Reference proteome</keyword>
<dbReference type="Gene3D" id="1.20.1440.180">
    <property type="entry name" value="KEN domain"/>
    <property type="match status" value="1"/>
</dbReference>
<dbReference type="GO" id="GO:0004674">
    <property type="term" value="F:protein serine/threonine kinase activity"/>
    <property type="evidence" value="ECO:0007669"/>
    <property type="project" value="UniProtKB-KW"/>
</dbReference>
<dbReference type="CDD" id="cd10422">
    <property type="entry name" value="RNase_Ire1"/>
    <property type="match status" value="1"/>
</dbReference>
<dbReference type="Pfam" id="PF00069">
    <property type="entry name" value="Pkinase"/>
    <property type="match status" value="1"/>
</dbReference>
<keyword evidence="6" id="KW-0418">Kinase</keyword>
<dbReference type="InterPro" id="IPR038357">
    <property type="entry name" value="KEN_sf"/>
</dbReference>
<dbReference type="SUPFAM" id="SSF56112">
    <property type="entry name" value="Protein kinase-like (PK-like)"/>
    <property type="match status" value="1"/>
</dbReference>
<dbReference type="InterPro" id="IPR008271">
    <property type="entry name" value="Ser/Thr_kinase_AS"/>
</dbReference>
<dbReference type="STRING" id="2020962.A0A2N1JGQ1"/>
<sequence length="1024" mass="112760">MRVRLRGAWCMLACALSACAARDMRDVALWGNTNTPYASLPIGLADLELSNIVLATSVDGSLHGLDRASGASLWSLRARVSDSTFPILRPLVASFFGKEQRSLQQIAAEAIASGDPAMIKTLQTNGIYIVEPSSGGDMYVLRAAQDQGIQVPKLEKMPFSLPDLVELSPFSLRSDDTRIFVAEKQTQLVEINLFTGKIAAMYDSRDAQVAHEETPKYSYMHKSDADAIESPWVYIGRTDYTLTVHVRNDPEAVQTLRYSVYAPNNADRDVAALWESNPQHDSRAMLASPETNAIMCFDMRLAKNPKRGAQPLPPLLWKHVLNSTAVDIFDVVFAPMAHASLLRPMVVPHSARMLPEIIAQQEGVGAPSTYLGSAGSGALYALGRARFPLVETTDHAAITQPGHEPLITSDSLAAFVGGYDVSNVPNHIGVPLLDTVGRGMPRIGPAETLPSLPASPGFFASGRALVPSGYITLRLLGAALLLFVLLRGYQVIHAGRAPVVLSTDALLFEETAWDDKRHTPKPRIPTKVPESSEEESVHAPGEDAAKRRRRRRGRRAGATVSARGNRAETPSVPDRGSDSFFSHAPSVENTELPANTLLNANDNPTSLQLSSEVLGYGSSGTVVFRGEFQGRAVAVKRLLRDFVQIASKEVSLLQSADNHPNVIRHYCQELTPNFLFIALEQCPASIADLVERPAEFSALSPFLEPRDAFLQITAGLQHLHSLSIVHRDIKPQNILVQQKPGNKLRVLLSDFGLSKRIDGAAQNSFSQSMTQPGGTVGWRAPEVLFGRHPLLTNDGSMGDEAGRLTRAVDIFSLGCVAFYLLTQGGHPFGTQYEREINILKQCYDLAPLGDTCDEVAEIQALIKSMIDREPANRPLAAHVAIHPFFWSAQKRLAFLQDVSDRLETLEREPPAPALALLELNADKVIGSDWRRAFDKAFLDDVGRFRKYDQASIQDLLRVIRNKKHHFQDMPQALQKQLGEIPDGFLFYFTRRFPFLFHHVYETMQQLPVLRGEPAFRDYFVSDAS</sequence>
<dbReference type="SMART" id="SM00220">
    <property type="entry name" value="S_TKc"/>
    <property type="match status" value="1"/>
</dbReference>
<keyword evidence="3" id="KW-0808">Transferase</keyword>
<evidence type="ECO:0000256" key="2">
    <source>
        <dbReference type="ARBA" id="ARBA00022527"/>
    </source>
</evidence>
<dbReference type="GO" id="GO:0004521">
    <property type="term" value="F:RNA endonuclease activity"/>
    <property type="evidence" value="ECO:0007669"/>
    <property type="project" value="InterPro"/>
</dbReference>
<dbReference type="InterPro" id="IPR015943">
    <property type="entry name" value="WD40/YVTN_repeat-like_dom_sf"/>
</dbReference>
<dbReference type="PROSITE" id="PS50011">
    <property type="entry name" value="PROTEIN_KINASE_DOM"/>
    <property type="match status" value="1"/>
</dbReference>
<dbReference type="PROSITE" id="PS51257">
    <property type="entry name" value="PROKAR_LIPOPROTEIN"/>
    <property type="match status" value="1"/>
</dbReference>
<feature type="compositionally biased region" description="Basic residues" evidence="8">
    <location>
        <begin position="546"/>
        <end position="555"/>
    </location>
</feature>
<dbReference type="Gene3D" id="2.130.10.10">
    <property type="entry name" value="YVTN repeat-like/Quinoprotein amine dehydrogenase"/>
    <property type="match status" value="1"/>
</dbReference>
<feature type="chain" id="PRO_5014625238" description="non-specific serine/threonine protein kinase" evidence="9">
    <location>
        <begin position="22"/>
        <end position="1024"/>
    </location>
</feature>
<evidence type="ECO:0000313" key="13">
    <source>
        <dbReference type="Proteomes" id="UP000232875"/>
    </source>
</evidence>
<dbReference type="EMBL" id="KZ454987">
    <property type="protein sequence ID" value="PKI85731.1"/>
    <property type="molecule type" value="Genomic_DNA"/>
</dbReference>
<dbReference type="RefSeq" id="XP_056061534.1">
    <property type="nucleotide sequence ID" value="XM_056205559.1"/>
</dbReference>
<dbReference type="PANTHER" id="PTHR13954">
    <property type="entry name" value="IRE1-RELATED"/>
    <property type="match status" value="1"/>
</dbReference>
<dbReference type="Gene3D" id="1.10.510.10">
    <property type="entry name" value="Transferase(Phosphotransferase) domain 1"/>
    <property type="match status" value="1"/>
</dbReference>
<dbReference type="GO" id="GO:0005524">
    <property type="term" value="F:ATP binding"/>
    <property type="evidence" value="ECO:0007669"/>
    <property type="project" value="UniProtKB-KW"/>
</dbReference>
<evidence type="ECO:0000256" key="1">
    <source>
        <dbReference type="ARBA" id="ARBA00012513"/>
    </source>
</evidence>
<reference evidence="12 13" key="1">
    <citation type="submission" date="2017-10" db="EMBL/GenBank/DDBJ databases">
        <title>A novel species of cold-tolerant Malassezia isolated from bats.</title>
        <authorList>
            <person name="Lorch J.M."/>
            <person name="Palmer J.M."/>
            <person name="Vanderwolf K.J."/>
            <person name="Schmidt K.Z."/>
            <person name="Verant M.L."/>
            <person name="Weller T.J."/>
            <person name="Blehert D.S."/>
        </authorList>
    </citation>
    <scope>NUCLEOTIDE SEQUENCE [LARGE SCALE GENOMIC DNA]</scope>
    <source>
        <strain evidence="12 13">NWHC:44797-103</strain>
    </source>
</reference>
<evidence type="ECO:0000259" key="11">
    <source>
        <dbReference type="PROSITE" id="PS51392"/>
    </source>
</evidence>
<dbReference type="InterPro" id="IPR011009">
    <property type="entry name" value="Kinase-like_dom_sf"/>
</dbReference>
<dbReference type="GO" id="GO:0006397">
    <property type="term" value="P:mRNA processing"/>
    <property type="evidence" value="ECO:0007669"/>
    <property type="project" value="InterPro"/>
</dbReference>
<dbReference type="Proteomes" id="UP000232875">
    <property type="component" value="Unassembled WGS sequence"/>
</dbReference>
<evidence type="ECO:0000256" key="8">
    <source>
        <dbReference type="SAM" id="MobiDB-lite"/>
    </source>
</evidence>
<name>A0A2N1JGQ1_9BASI</name>
<keyword evidence="2" id="KW-0723">Serine/threonine-protein kinase</keyword>
<dbReference type="InterPro" id="IPR010513">
    <property type="entry name" value="KEN_dom"/>
</dbReference>
<feature type="domain" description="Protein kinase" evidence="10">
    <location>
        <begin position="608"/>
        <end position="885"/>
    </location>
</feature>
<dbReference type="PROSITE" id="PS00108">
    <property type="entry name" value="PROTEIN_KINASE_ST"/>
    <property type="match status" value="1"/>
</dbReference>
<gene>
    <name evidence="12" type="primary">IRE1</name>
    <name evidence="12" type="ORF">MVES_000656</name>
</gene>
<evidence type="ECO:0000256" key="7">
    <source>
        <dbReference type="ARBA" id="ARBA00022840"/>
    </source>
</evidence>
<keyword evidence="4 9" id="KW-0732">Signal</keyword>
<evidence type="ECO:0000256" key="6">
    <source>
        <dbReference type="ARBA" id="ARBA00022777"/>
    </source>
</evidence>
<dbReference type="SMART" id="SM00580">
    <property type="entry name" value="PUG"/>
    <property type="match status" value="1"/>
</dbReference>
<evidence type="ECO:0000256" key="4">
    <source>
        <dbReference type="ARBA" id="ARBA00022729"/>
    </source>
</evidence>
<dbReference type="FunFam" id="3.30.200.20:FF:000077">
    <property type="entry name" value="Putative Serine/threonine-protein kinase/endoribonuclease IRE1"/>
    <property type="match status" value="1"/>
</dbReference>
<evidence type="ECO:0000313" key="12">
    <source>
        <dbReference type="EMBL" id="PKI85731.1"/>
    </source>
</evidence>
<dbReference type="PROSITE" id="PS51392">
    <property type="entry name" value="KEN"/>
    <property type="match status" value="1"/>
</dbReference>
<dbReference type="GO" id="GO:0051082">
    <property type="term" value="F:unfolded protein binding"/>
    <property type="evidence" value="ECO:0007669"/>
    <property type="project" value="TreeGrafter"/>
</dbReference>
<feature type="signal peptide" evidence="9">
    <location>
        <begin position="1"/>
        <end position="21"/>
    </location>
</feature>
<dbReference type="InterPro" id="IPR045133">
    <property type="entry name" value="IRE1/2-like"/>
</dbReference>
<evidence type="ECO:0000256" key="5">
    <source>
        <dbReference type="ARBA" id="ARBA00022741"/>
    </source>
</evidence>
<feature type="domain" description="KEN" evidence="11">
    <location>
        <begin position="888"/>
        <end position="1021"/>
    </location>
</feature>
<feature type="region of interest" description="Disordered" evidence="8">
    <location>
        <begin position="516"/>
        <end position="585"/>
    </location>
</feature>
<keyword evidence="7" id="KW-0067">ATP-binding</keyword>
<accession>A0A2N1JGQ1</accession>
<dbReference type="InterPro" id="IPR000719">
    <property type="entry name" value="Prot_kinase_dom"/>
</dbReference>
<dbReference type="GeneID" id="80900210"/>
<dbReference type="Pfam" id="PF06479">
    <property type="entry name" value="Ribonuc_2-5A"/>
    <property type="match status" value="1"/>
</dbReference>
<dbReference type="GO" id="GO:1990604">
    <property type="term" value="C:IRE1-TRAF2-ASK1 complex"/>
    <property type="evidence" value="ECO:0007669"/>
    <property type="project" value="TreeGrafter"/>
</dbReference>
<dbReference type="Gene3D" id="3.30.200.20">
    <property type="entry name" value="Phosphorylase Kinase, domain 1"/>
    <property type="match status" value="1"/>
</dbReference>
<evidence type="ECO:0000256" key="3">
    <source>
        <dbReference type="ARBA" id="ARBA00022679"/>
    </source>
</evidence>
<feature type="compositionally biased region" description="Basic and acidic residues" evidence="8">
    <location>
        <begin position="535"/>
        <end position="545"/>
    </location>
</feature>
<dbReference type="GO" id="GO:0036498">
    <property type="term" value="P:IRE1-mediated unfolded protein response"/>
    <property type="evidence" value="ECO:0007669"/>
    <property type="project" value="TreeGrafter"/>
</dbReference>
<organism evidence="12 13">
    <name type="scientific">Malassezia vespertilionis</name>
    <dbReference type="NCBI Taxonomy" id="2020962"/>
    <lineage>
        <taxon>Eukaryota</taxon>
        <taxon>Fungi</taxon>
        <taxon>Dikarya</taxon>
        <taxon>Basidiomycota</taxon>
        <taxon>Ustilaginomycotina</taxon>
        <taxon>Malasseziomycetes</taxon>
        <taxon>Malasseziales</taxon>
        <taxon>Malasseziaceae</taxon>
        <taxon>Malassezia</taxon>
    </lineage>
</organism>